<dbReference type="InterPro" id="IPR021109">
    <property type="entry name" value="Peptidase_aspartic_dom_sf"/>
</dbReference>
<dbReference type="SUPFAM" id="SSF144232">
    <property type="entry name" value="HIT/MYND zinc finger-like"/>
    <property type="match status" value="1"/>
</dbReference>
<protein>
    <recommendedName>
        <fullName evidence="3">Peptidase A2 domain-containing protein</fullName>
    </recommendedName>
</protein>
<name>A0AAU9XMJ3_9CNID</name>
<organism evidence="1 2">
    <name type="scientific">Pocillopora meandrina</name>
    <dbReference type="NCBI Taxonomy" id="46732"/>
    <lineage>
        <taxon>Eukaryota</taxon>
        <taxon>Metazoa</taxon>
        <taxon>Cnidaria</taxon>
        <taxon>Anthozoa</taxon>
        <taxon>Hexacorallia</taxon>
        <taxon>Scleractinia</taxon>
        <taxon>Astrocoeniina</taxon>
        <taxon>Pocilloporidae</taxon>
        <taxon>Pocillopora</taxon>
    </lineage>
</organism>
<reference evidence="1 2" key="1">
    <citation type="submission" date="2022-05" db="EMBL/GenBank/DDBJ databases">
        <authorList>
            <consortium name="Genoscope - CEA"/>
            <person name="William W."/>
        </authorList>
    </citation>
    <scope>NUCLEOTIDE SEQUENCE [LARGE SCALE GENOMIC DNA]</scope>
</reference>
<evidence type="ECO:0008006" key="3">
    <source>
        <dbReference type="Google" id="ProtNLM"/>
    </source>
</evidence>
<sequence length="479" mass="53535">MFVHSFSLGLQSENIKIEMKPYLEKKFISDEELFEKLNVCFSDELERSQKFGSQLTPKVNAVQKGGDKQETKNNGVEEGLMKELRELKAEVAAVKERVRAPLRAQTPLTQQPMRQPPLCRTCQQSKKNQSRYVQCGKQSTDHVPLNRCGACKINRYYSKECQVKYRTVHKPVCMAIQELEKQKAAGDDGDDLNTTFPCHLTPRQQLGLTKIVGRRCVVKCLIQGKEVEALWDTGSQVCVVSRKWQQTHLPLEVLRNVEELLGAGEELNLEAMNGTNIPFDGWIEVGFKLAGDDTTAHELTVPVLVGQKEQEYPIIGFNVIEEVLAQHGGNHQAASNIIQQSFPSIHHTRVGTLINLIQSRTQDTGTAAVKVGKRDVMLPKGEATTVKCQTHLGPVPEGMPVIFEPKEDSELPDGLELGEELTKITPGTSSHVAVVVQNNTDRNILLKRRTELGRIHLVKSVLPIPILPTRTLEETRILP</sequence>
<dbReference type="Gene3D" id="6.10.140.2220">
    <property type="match status" value="1"/>
</dbReference>
<dbReference type="Gene3D" id="2.40.70.10">
    <property type="entry name" value="Acid Proteases"/>
    <property type="match status" value="1"/>
</dbReference>
<gene>
    <name evidence="1" type="ORF">PMEA_00026951</name>
</gene>
<accession>A0AAU9XMJ3</accession>
<evidence type="ECO:0000313" key="1">
    <source>
        <dbReference type="EMBL" id="CAH3153063.1"/>
    </source>
</evidence>
<proteinExistence type="predicted"/>
<evidence type="ECO:0000313" key="2">
    <source>
        <dbReference type="Proteomes" id="UP001159428"/>
    </source>
</evidence>
<dbReference type="AlphaFoldDB" id="A0AAU9XMJ3"/>
<dbReference type="SUPFAM" id="SSF50630">
    <property type="entry name" value="Acid proteases"/>
    <property type="match status" value="1"/>
</dbReference>
<dbReference type="EMBL" id="CALNXJ010000052">
    <property type="protein sequence ID" value="CAH3153063.1"/>
    <property type="molecule type" value="Genomic_DNA"/>
</dbReference>
<dbReference type="Proteomes" id="UP001159428">
    <property type="component" value="Unassembled WGS sequence"/>
</dbReference>
<comment type="caution">
    <text evidence="1">The sequence shown here is derived from an EMBL/GenBank/DDBJ whole genome shotgun (WGS) entry which is preliminary data.</text>
</comment>
<keyword evidence="2" id="KW-1185">Reference proteome</keyword>